<dbReference type="EMBL" id="FRCT01000013">
    <property type="protein sequence ID" value="SHM76034.1"/>
    <property type="molecule type" value="Genomic_DNA"/>
</dbReference>
<reference evidence="3 4" key="1">
    <citation type="submission" date="2016-11" db="EMBL/GenBank/DDBJ databases">
        <authorList>
            <person name="Jaros S."/>
            <person name="Januszkiewicz K."/>
            <person name="Wedrychowicz H."/>
        </authorList>
    </citation>
    <scope>NUCLEOTIDE SEQUENCE [LARGE SCALE GENOMIC DNA]</scope>
    <source>
        <strain evidence="3 4">Y1</strain>
    </source>
</reference>
<accession>A0A1M7LD45</accession>
<feature type="region of interest" description="Disordered" evidence="1">
    <location>
        <begin position="24"/>
        <end position="47"/>
    </location>
</feature>
<protein>
    <recommendedName>
        <fullName evidence="5">DUF4352 domain-containing protein</fullName>
    </recommendedName>
</protein>
<evidence type="ECO:0000256" key="2">
    <source>
        <dbReference type="SAM" id="SignalP"/>
    </source>
</evidence>
<dbReference type="OrthoDB" id="1819970at2"/>
<feature type="signal peptide" evidence="2">
    <location>
        <begin position="1"/>
        <end position="21"/>
    </location>
</feature>
<keyword evidence="2" id="KW-0732">Signal</keyword>
<dbReference type="RefSeq" id="WP_072951858.1">
    <property type="nucleotide sequence ID" value="NZ_FRCT01000013.1"/>
</dbReference>
<dbReference type="AlphaFoldDB" id="A0A1M7LD45"/>
<organism evidence="3 4">
    <name type="scientific">Ruminococcus flavefaciens</name>
    <dbReference type="NCBI Taxonomy" id="1265"/>
    <lineage>
        <taxon>Bacteria</taxon>
        <taxon>Bacillati</taxon>
        <taxon>Bacillota</taxon>
        <taxon>Clostridia</taxon>
        <taxon>Eubacteriales</taxon>
        <taxon>Oscillospiraceae</taxon>
        <taxon>Ruminococcus</taxon>
    </lineage>
</organism>
<evidence type="ECO:0008006" key="5">
    <source>
        <dbReference type="Google" id="ProtNLM"/>
    </source>
</evidence>
<feature type="chain" id="PRO_5038566962" description="DUF4352 domain-containing protein" evidence="2">
    <location>
        <begin position="22"/>
        <end position="208"/>
    </location>
</feature>
<gene>
    <name evidence="3" type="ORF">SAMN04487860_1131</name>
</gene>
<evidence type="ECO:0000313" key="3">
    <source>
        <dbReference type="EMBL" id="SHM76034.1"/>
    </source>
</evidence>
<dbReference type="Proteomes" id="UP000184394">
    <property type="component" value="Unassembled WGS sequence"/>
</dbReference>
<evidence type="ECO:0000313" key="4">
    <source>
        <dbReference type="Proteomes" id="UP000184394"/>
    </source>
</evidence>
<name>A0A1M7LD45_RUMFL</name>
<evidence type="ECO:0000256" key="1">
    <source>
        <dbReference type="SAM" id="MobiDB-lite"/>
    </source>
</evidence>
<sequence>MKKTKLYALLLAAVLTASASAGCLGKKQSSTTTPQPRPTHAADDERSPVDLSSIGVNVINGELGTMVSENDTDFTLNAVVDPGMRDEKAKFIFFDITLRNNTDKEYELSTLNNFYIELPAGTKLYSEVRTQLYAGSHFKDDKYFVDPFTIPSNGQFSGLVGGFILNEDMNEFNVCFFPTGKDPNNKKTVIKYKITADNITAPDASVLK</sequence>
<proteinExistence type="predicted"/>
<dbReference type="PROSITE" id="PS51257">
    <property type="entry name" value="PROKAR_LIPOPROTEIN"/>
    <property type="match status" value="1"/>
</dbReference>